<gene>
    <name evidence="7" type="ORF">SAMN02745823_02216</name>
</gene>
<comment type="subcellular location">
    <subcellularLocation>
        <location evidence="1">Membrane</location>
    </subcellularLocation>
</comment>
<dbReference type="AlphaFoldDB" id="A0A1M5Y4I5"/>
<dbReference type="InterPro" id="IPR019533">
    <property type="entry name" value="Peptidase_S26"/>
</dbReference>
<dbReference type="PANTHER" id="PTHR10806:SF6">
    <property type="entry name" value="SIGNAL PEPTIDASE COMPLEX CATALYTIC SUBUNIT SEC11"/>
    <property type="match status" value="1"/>
</dbReference>
<evidence type="ECO:0000256" key="1">
    <source>
        <dbReference type="ARBA" id="ARBA00004370"/>
    </source>
</evidence>
<dbReference type="GO" id="GO:0004252">
    <property type="term" value="F:serine-type endopeptidase activity"/>
    <property type="evidence" value="ECO:0007669"/>
    <property type="project" value="UniProtKB-UniRule"/>
</dbReference>
<proteinExistence type="predicted"/>
<evidence type="ECO:0000256" key="5">
    <source>
        <dbReference type="NCBIfam" id="TIGR02228"/>
    </source>
</evidence>
<dbReference type="SUPFAM" id="SSF51306">
    <property type="entry name" value="LexA/Signal peptidase"/>
    <property type="match status" value="1"/>
</dbReference>
<evidence type="ECO:0000256" key="2">
    <source>
        <dbReference type="ARBA" id="ARBA00022692"/>
    </source>
</evidence>
<keyword evidence="2 6" id="KW-0812">Transmembrane</keyword>
<evidence type="ECO:0000313" key="8">
    <source>
        <dbReference type="Proteomes" id="UP000183995"/>
    </source>
</evidence>
<dbReference type="PANTHER" id="PTHR10806">
    <property type="entry name" value="SIGNAL PEPTIDASE COMPLEX CATALYTIC SUBUNIT SEC11"/>
    <property type="match status" value="1"/>
</dbReference>
<dbReference type="RefSeq" id="WP_073078856.1">
    <property type="nucleotide sequence ID" value="NZ_FQXV01000007.1"/>
</dbReference>
<evidence type="ECO:0000256" key="3">
    <source>
        <dbReference type="ARBA" id="ARBA00022989"/>
    </source>
</evidence>
<feature type="transmembrane region" description="Helical" evidence="6">
    <location>
        <begin position="156"/>
        <end position="175"/>
    </location>
</feature>
<dbReference type="EC" id="3.4.21.89" evidence="5"/>
<dbReference type="PRINTS" id="PR00728">
    <property type="entry name" value="SIGNALPTASE"/>
</dbReference>
<dbReference type="STRING" id="1123282.SAMN02745823_02216"/>
<reference evidence="7 8" key="1">
    <citation type="submission" date="2016-11" db="EMBL/GenBank/DDBJ databases">
        <authorList>
            <person name="Jaros S."/>
            <person name="Januszkiewicz K."/>
            <person name="Wedrychowicz H."/>
        </authorList>
    </citation>
    <scope>NUCLEOTIDE SEQUENCE [LARGE SCALE GENOMIC DNA]</scope>
    <source>
        <strain evidence="7 8">DSM 10068</strain>
    </source>
</reference>
<keyword evidence="3 6" id="KW-1133">Transmembrane helix</keyword>
<dbReference type="EMBL" id="FQXV01000007">
    <property type="protein sequence ID" value="SHI06886.1"/>
    <property type="molecule type" value="Genomic_DNA"/>
</dbReference>
<protein>
    <recommendedName>
        <fullName evidence="5">Signal peptidase I</fullName>
        <ecNumber evidence="5">3.4.21.89</ecNumber>
    </recommendedName>
</protein>
<organism evidence="7 8">
    <name type="scientific">Sporobacter termitidis DSM 10068</name>
    <dbReference type="NCBI Taxonomy" id="1123282"/>
    <lineage>
        <taxon>Bacteria</taxon>
        <taxon>Bacillati</taxon>
        <taxon>Bacillota</taxon>
        <taxon>Clostridia</taxon>
        <taxon>Eubacteriales</taxon>
        <taxon>Oscillospiraceae</taxon>
        <taxon>Sporobacter</taxon>
    </lineage>
</organism>
<evidence type="ECO:0000313" key="7">
    <source>
        <dbReference type="EMBL" id="SHI06886.1"/>
    </source>
</evidence>
<keyword evidence="4 6" id="KW-0472">Membrane</keyword>
<dbReference type="InterPro" id="IPR036286">
    <property type="entry name" value="LexA/Signal_pep-like_sf"/>
</dbReference>
<evidence type="ECO:0000256" key="4">
    <source>
        <dbReference type="ARBA" id="ARBA00023136"/>
    </source>
</evidence>
<dbReference type="NCBIfam" id="TIGR02228">
    <property type="entry name" value="sigpep_I_arch"/>
    <property type="match status" value="1"/>
</dbReference>
<dbReference type="CDD" id="cd06530">
    <property type="entry name" value="S26_SPase_I"/>
    <property type="match status" value="1"/>
</dbReference>
<dbReference type="InterPro" id="IPR001733">
    <property type="entry name" value="Peptidase_S26B"/>
</dbReference>
<dbReference type="GO" id="GO:0006465">
    <property type="term" value="P:signal peptide processing"/>
    <property type="evidence" value="ECO:0007669"/>
    <property type="project" value="UniProtKB-UniRule"/>
</dbReference>
<name>A0A1M5Y4I5_9FIRM</name>
<dbReference type="Proteomes" id="UP000183995">
    <property type="component" value="Unassembled WGS sequence"/>
</dbReference>
<evidence type="ECO:0000256" key="6">
    <source>
        <dbReference type="SAM" id="Phobius"/>
    </source>
</evidence>
<dbReference type="GO" id="GO:0016020">
    <property type="term" value="C:membrane"/>
    <property type="evidence" value="ECO:0007669"/>
    <property type="project" value="UniProtKB-SubCell"/>
</dbReference>
<dbReference type="GO" id="GO:0009003">
    <property type="term" value="F:signal peptidase activity"/>
    <property type="evidence" value="ECO:0007669"/>
    <property type="project" value="UniProtKB-EC"/>
</dbReference>
<sequence length="204" mass="21888">MKKSKKGVSALRRILTAVGYAVCAVLAVIVVVNVTLIVKSYVHPDTVPDFLGYKPFIVLSGSMEPAITAGDLIITREIAPENVSVGDIISFRTDEDAVVSHRVTEINTDGGLSFQTKGDANVGTDNGSVSPDKIEGLYIWRAANLGRLALFIQTPLGMLVFVITPICLFILYDVIARARRNRKKPGGETELAALNTAGKGDDET</sequence>
<feature type="transmembrane region" description="Helical" evidence="6">
    <location>
        <begin position="12"/>
        <end position="38"/>
    </location>
</feature>
<keyword evidence="8" id="KW-1185">Reference proteome</keyword>
<accession>A0A1M5Y4I5</accession>